<evidence type="ECO:0000259" key="8">
    <source>
        <dbReference type="PROSITE" id="PS50839"/>
    </source>
</evidence>
<evidence type="ECO:0000313" key="10">
    <source>
        <dbReference type="EMBL" id="GBG13102.1"/>
    </source>
</evidence>
<comment type="caution">
    <text evidence="10">The sequence shown here is derived from an EMBL/GenBank/DDBJ whole genome shotgun (WGS) entry which is preliminary data.</text>
</comment>
<keyword evidence="3 6" id="KW-0812">Transmembrane</keyword>
<feature type="domain" description="GGDEF" evidence="9">
    <location>
        <begin position="706"/>
        <end position="839"/>
    </location>
</feature>
<sequence length="846" mass="95800">MAIIADFQGYVSEKRLALMAYLLLTVAYIASGKLALMLALPPGYASPIFPPAGIAIAAVFIGGRKTLPWIFLGSLTLNEWVGYTSNHKIVLQDVEVAFIVAVASMLQAALAGWFLRRIIDQQGSLTNIRNSLLFLSLTPLMCVTSATLSVSGLWAVGVINATDFTRQWLPWWLGDTLGVVVMFPLMLALLNEPRKSRMGSTNLIALPVLLVLVTGFLAVYFIQQFAVTETHSKQQDYFDYQGREVTLRIEQRLDAYAQILRGARGLFVASQQVERNEFHDFVSSLDLERRYPGILGIGLSLIVHPDDLVAHISSVRKQGFPDYTLSPQGQREFYTSIIYIEPFSGRNLRAFGYDMFSEPIRRTAMEQARDLDRSIMSGKVKLVQETDREVQSGFLMYLPVYFNGRPHTTVSERRSNILGWVYAPFRMNDLMAGILGEQVHNIDLEIYEGTTPNAETLIYDSRPDQAQSTAPLFHYTSQIKTRGQIWTVMLTSQSNFEATIDTKRITTIRTSGFLITILLSLVMWLLAAGRARALKLAQDMTSELRHSEERLKEAQRVARLGSWEEDLTTHRLDWSDEMYRIFERDPTSFQPTYEAVLEAIHPDDRAQVDNAFKESVIHHQPWEIEHRLLMTDSRVKYLRAKGEISYDKETQMLRSIGAVQDITEQRLAQERIEHMAHYDTLTNLPNRTLFYDRLRQAIFMARRNRNGLTLLYMDLDGFKAVNDSLGHQVGDLLLIGVAERLSECVRESDTVSRLGGDEFTIIFSGMNSEEDAIAEAKKIIQNISRPFKLDGNKVTIGISIGIAQYNEKTNTEEDLIRRADEAMYSAKASGKNTYRISSMNQATIPN</sequence>
<evidence type="ECO:0000256" key="2">
    <source>
        <dbReference type="ARBA" id="ARBA00022475"/>
    </source>
</evidence>
<dbReference type="InterPro" id="IPR035965">
    <property type="entry name" value="PAS-like_dom_sf"/>
</dbReference>
<organism evidence="10 11">
    <name type="scientific">Novimethylophilus kurashikiensis</name>
    <dbReference type="NCBI Taxonomy" id="1825523"/>
    <lineage>
        <taxon>Bacteria</taxon>
        <taxon>Pseudomonadati</taxon>
        <taxon>Pseudomonadota</taxon>
        <taxon>Betaproteobacteria</taxon>
        <taxon>Nitrosomonadales</taxon>
        <taxon>Methylophilaceae</taxon>
        <taxon>Novimethylophilus</taxon>
    </lineage>
</organism>
<evidence type="ECO:0000256" key="6">
    <source>
        <dbReference type="SAM" id="Phobius"/>
    </source>
</evidence>
<feature type="transmembrane region" description="Helical" evidence="6">
    <location>
        <begin position="18"/>
        <end position="40"/>
    </location>
</feature>
<dbReference type="InterPro" id="IPR007895">
    <property type="entry name" value="MASE1"/>
</dbReference>
<keyword evidence="5 6" id="KW-0472">Membrane</keyword>
<dbReference type="InterPro" id="IPR042240">
    <property type="entry name" value="CHASE_sf"/>
</dbReference>
<dbReference type="Pfam" id="PF08447">
    <property type="entry name" value="PAS_3"/>
    <property type="match status" value="1"/>
</dbReference>
<dbReference type="FunFam" id="3.30.70.270:FF:000001">
    <property type="entry name" value="Diguanylate cyclase domain protein"/>
    <property type="match status" value="1"/>
</dbReference>
<evidence type="ECO:0000259" key="9">
    <source>
        <dbReference type="PROSITE" id="PS50887"/>
    </source>
</evidence>
<dbReference type="PANTHER" id="PTHR46663:SF3">
    <property type="entry name" value="SLL0267 PROTEIN"/>
    <property type="match status" value="1"/>
</dbReference>
<accession>A0A2R5F3S0</accession>
<evidence type="ECO:0000259" key="7">
    <source>
        <dbReference type="PROSITE" id="PS50113"/>
    </source>
</evidence>
<dbReference type="Pfam" id="PF05231">
    <property type="entry name" value="MASE1"/>
    <property type="match status" value="1"/>
</dbReference>
<evidence type="ECO:0000256" key="4">
    <source>
        <dbReference type="ARBA" id="ARBA00022989"/>
    </source>
</evidence>
<dbReference type="Pfam" id="PF03924">
    <property type="entry name" value="CHASE"/>
    <property type="match status" value="1"/>
</dbReference>
<feature type="domain" description="PAC" evidence="7">
    <location>
        <begin position="622"/>
        <end position="674"/>
    </location>
</feature>
<dbReference type="PROSITE" id="PS50887">
    <property type="entry name" value="GGDEF"/>
    <property type="match status" value="1"/>
</dbReference>
<dbReference type="GO" id="GO:0005886">
    <property type="term" value="C:plasma membrane"/>
    <property type="evidence" value="ECO:0007669"/>
    <property type="project" value="UniProtKB-SubCell"/>
</dbReference>
<dbReference type="PROSITE" id="PS50839">
    <property type="entry name" value="CHASE"/>
    <property type="match status" value="1"/>
</dbReference>
<dbReference type="Pfam" id="PF00990">
    <property type="entry name" value="GGDEF"/>
    <property type="match status" value="1"/>
</dbReference>
<dbReference type="InterPro" id="IPR043128">
    <property type="entry name" value="Rev_trsase/Diguanyl_cyclase"/>
</dbReference>
<comment type="subcellular location">
    <subcellularLocation>
        <location evidence="1">Cell membrane</location>
        <topology evidence="1">Multi-pass membrane protein</topology>
    </subcellularLocation>
</comment>
<dbReference type="InterPro" id="IPR000160">
    <property type="entry name" value="GGDEF_dom"/>
</dbReference>
<dbReference type="GO" id="GO:0003824">
    <property type="term" value="F:catalytic activity"/>
    <property type="evidence" value="ECO:0007669"/>
    <property type="project" value="UniProtKB-ARBA"/>
</dbReference>
<feature type="transmembrane region" description="Helical" evidence="6">
    <location>
        <begin position="202"/>
        <end position="222"/>
    </location>
</feature>
<gene>
    <name evidence="10" type="ORF">NMK_0640</name>
</gene>
<name>A0A2R5F3S0_9PROT</name>
<dbReference type="InterPro" id="IPR000014">
    <property type="entry name" value="PAS"/>
</dbReference>
<feature type="transmembrane region" description="Helical" evidence="6">
    <location>
        <begin position="168"/>
        <end position="190"/>
    </location>
</feature>
<evidence type="ECO:0000256" key="1">
    <source>
        <dbReference type="ARBA" id="ARBA00004651"/>
    </source>
</evidence>
<dbReference type="Gene3D" id="3.30.450.350">
    <property type="entry name" value="CHASE domain"/>
    <property type="match status" value="1"/>
</dbReference>
<dbReference type="InterPro" id="IPR052163">
    <property type="entry name" value="DGC-Regulatory_Protein"/>
</dbReference>
<dbReference type="RefSeq" id="WP_109014307.1">
    <property type="nucleotide sequence ID" value="NZ_BDOQ01000002.1"/>
</dbReference>
<dbReference type="SMART" id="SM01079">
    <property type="entry name" value="CHASE"/>
    <property type="match status" value="1"/>
</dbReference>
<feature type="transmembrane region" description="Helical" evidence="6">
    <location>
        <begin position="131"/>
        <end position="156"/>
    </location>
</feature>
<keyword evidence="4 6" id="KW-1133">Transmembrane helix</keyword>
<dbReference type="FunFam" id="3.30.450.20:FF:000088">
    <property type="entry name" value="Sensory transduction histidine kinase"/>
    <property type="match status" value="1"/>
</dbReference>
<feature type="transmembrane region" description="Helical" evidence="6">
    <location>
        <begin position="96"/>
        <end position="119"/>
    </location>
</feature>
<feature type="domain" description="CHASE" evidence="8">
    <location>
        <begin position="332"/>
        <end position="489"/>
    </location>
</feature>
<dbReference type="EMBL" id="BDOQ01000002">
    <property type="protein sequence ID" value="GBG13102.1"/>
    <property type="molecule type" value="Genomic_DNA"/>
</dbReference>
<dbReference type="GO" id="GO:0007165">
    <property type="term" value="P:signal transduction"/>
    <property type="evidence" value="ECO:0007669"/>
    <property type="project" value="UniProtKB-ARBA"/>
</dbReference>
<dbReference type="SMART" id="SM00267">
    <property type="entry name" value="GGDEF"/>
    <property type="match status" value="1"/>
</dbReference>
<dbReference type="PANTHER" id="PTHR46663">
    <property type="entry name" value="DIGUANYLATE CYCLASE DGCT-RELATED"/>
    <property type="match status" value="1"/>
</dbReference>
<dbReference type="SUPFAM" id="SSF55073">
    <property type="entry name" value="Nucleotide cyclase"/>
    <property type="match status" value="1"/>
</dbReference>
<evidence type="ECO:0008006" key="12">
    <source>
        <dbReference type="Google" id="ProtNLM"/>
    </source>
</evidence>
<dbReference type="CDD" id="cd01949">
    <property type="entry name" value="GGDEF"/>
    <property type="match status" value="1"/>
</dbReference>
<feature type="transmembrane region" description="Helical" evidence="6">
    <location>
        <begin position="510"/>
        <end position="528"/>
    </location>
</feature>
<keyword evidence="2" id="KW-1003">Cell membrane</keyword>
<evidence type="ECO:0000256" key="3">
    <source>
        <dbReference type="ARBA" id="ARBA00022692"/>
    </source>
</evidence>
<proteinExistence type="predicted"/>
<dbReference type="CDD" id="cd00130">
    <property type="entry name" value="PAS"/>
    <property type="match status" value="1"/>
</dbReference>
<feature type="transmembrane region" description="Helical" evidence="6">
    <location>
        <begin position="52"/>
        <end position="76"/>
    </location>
</feature>
<dbReference type="AlphaFoldDB" id="A0A2R5F3S0"/>
<dbReference type="InterPro" id="IPR029787">
    <property type="entry name" value="Nucleotide_cyclase"/>
</dbReference>
<dbReference type="NCBIfam" id="TIGR00254">
    <property type="entry name" value="GGDEF"/>
    <property type="match status" value="1"/>
</dbReference>
<evidence type="ECO:0000313" key="11">
    <source>
        <dbReference type="Proteomes" id="UP000245081"/>
    </source>
</evidence>
<dbReference type="Gene3D" id="3.30.70.270">
    <property type="match status" value="1"/>
</dbReference>
<dbReference type="InterPro" id="IPR000700">
    <property type="entry name" value="PAS-assoc_C"/>
</dbReference>
<dbReference type="SUPFAM" id="SSF55785">
    <property type="entry name" value="PYP-like sensor domain (PAS domain)"/>
    <property type="match status" value="1"/>
</dbReference>
<evidence type="ECO:0000256" key="5">
    <source>
        <dbReference type="ARBA" id="ARBA00023136"/>
    </source>
</evidence>
<dbReference type="Gene3D" id="2.10.70.100">
    <property type="match status" value="1"/>
</dbReference>
<protein>
    <recommendedName>
        <fullName evidence="12">Diguanylate cyclase</fullName>
    </recommendedName>
</protein>
<dbReference type="InterPro" id="IPR013655">
    <property type="entry name" value="PAS_fold_3"/>
</dbReference>
<dbReference type="Gene3D" id="3.30.450.20">
    <property type="entry name" value="PAS domain"/>
    <property type="match status" value="1"/>
</dbReference>
<reference evidence="10 11" key="1">
    <citation type="journal article" date="2018" name="Environ. Microbiol.">
        <title>Isolation and genomic characterization of Novimethylophilus kurashikiensis gen. nov. sp. nov., a new lanthanide-dependent methylotrophic species of Methylophilaceae.</title>
        <authorList>
            <person name="Lv H."/>
            <person name="Sahin N."/>
            <person name="Tani A."/>
        </authorList>
    </citation>
    <scope>NUCLEOTIDE SEQUENCE [LARGE SCALE GENOMIC DNA]</scope>
    <source>
        <strain evidence="10 11">La2-4</strain>
    </source>
</reference>
<dbReference type="OrthoDB" id="9813903at2"/>
<dbReference type="InterPro" id="IPR006189">
    <property type="entry name" value="CHASE_dom"/>
</dbReference>
<dbReference type="Proteomes" id="UP000245081">
    <property type="component" value="Unassembled WGS sequence"/>
</dbReference>
<keyword evidence="11" id="KW-1185">Reference proteome</keyword>
<dbReference type="PROSITE" id="PS50113">
    <property type="entry name" value="PAC"/>
    <property type="match status" value="1"/>
</dbReference>